<dbReference type="AlphaFoldDB" id="A0A1C4VKH4"/>
<accession>A0A1C4VKH4</accession>
<proteinExistence type="predicted"/>
<evidence type="ECO:0000256" key="2">
    <source>
        <dbReference type="SAM" id="SignalP"/>
    </source>
</evidence>
<evidence type="ECO:0000256" key="1">
    <source>
        <dbReference type="SAM" id="MobiDB-lite"/>
    </source>
</evidence>
<protein>
    <submittedName>
        <fullName evidence="3">Uncharacterized protein</fullName>
    </submittedName>
</protein>
<dbReference type="Proteomes" id="UP000199629">
    <property type="component" value="Unassembled WGS sequence"/>
</dbReference>
<keyword evidence="4" id="KW-1185">Reference proteome</keyword>
<gene>
    <name evidence="3" type="ORF">GA0070214_102461</name>
</gene>
<reference evidence="4" key="1">
    <citation type="submission" date="2016-06" db="EMBL/GenBank/DDBJ databases">
        <authorList>
            <person name="Varghese N."/>
            <person name="Submissions Spin"/>
        </authorList>
    </citation>
    <scope>NUCLEOTIDE SEQUENCE [LARGE SCALE GENOMIC DNA]</scope>
    <source>
        <strain evidence="4">DSM 45246</strain>
    </source>
</reference>
<evidence type="ECO:0000313" key="3">
    <source>
        <dbReference type="EMBL" id="SCE84315.1"/>
    </source>
</evidence>
<sequence>MSGTTAIRAAALVTITALAAACQPTVEDDAAPAGEPTAAATPSATAAPAPSASASPSRVTAANTAAVCAAVDKLIIAKSKEIAADSAAATRRQLTPEQINAEVKADLADLADGVRGQAARAEDPEIRALVSDAARRIDAGARSSTAVAWLGSTFVEIPQRLTRECRA</sequence>
<feature type="region of interest" description="Disordered" evidence="1">
    <location>
        <begin position="27"/>
        <end position="56"/>
    </location>
</feature>
<dbReference type="RefSeq" id="WP_091260887.1">
    <property type="nucleotide sequence ID" value="NZ_FMCS01000002.1"/>
</dbReference>
<keyword evidence="2" id="KW-0732">Signal</keyword>
<dbReference type="EMBL" id="FMCS01000002">
    <property type="protein sequence ID" value="SCE84315.1"/>
    <property type="molecule type" value="Genomic_DNA"/>
</dbReference>
<feature type="chain" id="PRO_5008705991" evidence="2">
    <location>
        <begin position="20"/>
        <end position="167"/>
    </location>
</feature>
<evidence type="ECO:0000313" key="4">
    <source>
        <dbReference type="Proteomes" id="UP000199629"/>
    </source>
</evidence>
<feature type="signal peptide" evidence="2">
    <location>
        <begin position="1"/>
        <end position="19"/>
    </location>
</feature>
<organism evidence="3 4">
    <name type="scientific">Micromonospora chaiyaphumensis</name>
    <dbReference type="NCBI Taxonomy" id="307119"/>
    <lineage>
        <taxon>Bacteria</taxon>
        <taxon>Bacillati</taxon>
        <taxon>Actinomycetota</taxon>
        <taxon>Actinomycetes</taxon>
        <taxon>Micromonosporales</taxon>
        <taxon>Micromonosporaceae</taxon>
        <taxon>Micromonospora</taxon>
    </lineage>
</organism>
<name>A0A1C4VKH4_9ACTN</name>
<feature type="compositionally biased region" description="Low complexity" evidence="1">
    <location>
        <begin position="31"/>
        <end position="56"/>
    </location>
</feature>